<dbReference type="Gene3D" id="3.30.200.20">
    <property type="entry name" value="Phosphorylase Kinase, domain 1"/>
    <property type="match status" value="1"/>
</dbReference>
<dbReference type="Gene3D" id="1.20.1440.180">
    <property type="entry name" value="KEN domain"/>
    <property type="match status" value="1"/>
</dbReference>
<dbReference type="PROSITE" id="PS51392">
    <property type="entry name" value="KEN"/>
    <property type="match status" value="1"/>
</dbReference>
<feature type="compositionally biased region" description="Acidic residues" evidence="8">
    <location>
        <begin position="1364"/>
        <end position="1379"/>
    </location>
</feature>
<dbReference type="Pfam" id="PF06479">
    <property type="entry name" value="Ribonuc_2-5A"/>
    <property type="match status" value="1"/>
</dbReference>
<dbReference type="PROSITE" id="PS00108">
    <property type="entry name" value="PROTEIN_KINASE_ST"/>
    <property type="match status" value="1"/>
</dbReference>
<evidence type="ECO:0000259" key="11">
    <source>
        <dbReference type="PROSITE" id="PS51392"/>
    </source>
</evidence>
<dbReference type="GO" id="GO:0004521">
    <property type="term" value="F:RNA endonuclease activity"/>
    <property type="evidence" value="ECO:0007669"/>
    <property type="project" value="InterPro"/>
</dbReference>
<feature type="compositionally biased region" description="Acidic residues" evidence="8">
    <location>
        <begin position="1883"/>
        <end position="1897"/>
    </location>
</feature>
<feature type="compositionally biased region" description="Gly residues" evidence="8">
    <location>
        <begin position="1777"/>
        <end position="1786"/>
    </location>
</feature>
<feature type="domain" description="Rab-GAP TBC" evidence="10">
    <location>
        <begin position="1278"/>
        <end position="1687"/>
    </location>
</feature>
<evidence type="ECO:0000313" key="12">
    <source>
        <dbReference type="EMBL" id="KAA0152868.1"/>
    </source>
</evidence>
<dbReference type="Proteomes" id="UP000325113">
    <property type="component" value="Unassembled WGS sequence"/>
</dbReference>
<keyword evidence="7" id="KW-0067">ATP-binding</keyword>
<feature type="region of interest" description="Disordered" evidence="8">
    <location>
        <begin position="1464"/>
        <end position="1489"/>
    </location>
</feature>
<feature type="region of interest" description="Disordered" evidence="8">
    <location>
        <begin position="227"/>
        <end position="248"/>
    </location>
</feature>
<feature type="region of interest" description="Disordered" evidence="8">
    <location>
        <begin position="572"/>
        <end position="604"/>
    </location>
</feature>
<keyword evidence="4" id="KW-0732">Signal</keyword>
<dbReference type="EC" id="2.7.11.1" evidence="1"/>
<name>A0A5A8CJ41_CAFRO</name>
<dbReference type="FunFam" id="3.30.200.20:FF:000077">
    <property type="entry name" value="Putative Serine/threonine-protein kinase/endoribonuclease IRE1"/>
    <property type="match status" value="1"/>
</dbReference>
<dbReference type="EMBL" id="VLTM01000103">
    <property type="protein sequence ID" value="KAA0152868.1"/>
    <property type="molecule type" value="Genomic_DNA"/>
</dbReference>
<dbReference type="Gene3D" id="1.10.472.80">
    <property type="entry name" value="Ypt/Rab-GAP domain of gyp1p, domain 3"/>
    <property type="match status" value="1"/>
</dbReference>
<keyword evidence="2" id="KW-0723">Serine/threonine-protein kinase</keyword>
<organism evidence="12 13">
    <name type="scientific">Cafeteria roenbergensis</name>
    <name type="common">Marine flagellate</name>
    <dbReference type="NCBI Taxonomy" id="33653"/>
    <lineage>
        <taxon>Eukaryota</taxon>
        <taxon>Sar</taxon>
        <taxon>Stramenopiles</taxon>
        <taxon>Bigyra</taxon>
        <taxon>Opalozoa</taxon>
        <taxon>Bicosoecida</taxon>
        <taxon>Cafeteriaceae</taxon>
        <taxon>Cafeteria</taxon>
    </lineage>
</organism>
<evidence type="ECO:0000259" key="9">
    <source>
        <dbReference type="PROSITE" id="PS50011"/>
    </source>
</evidence>
<dbReference type="PROSITE" id="PS50011">
    <property type="entry name" value="PROTEIN_KINASE_DOM"/>
    <property type="match status" value="1"/>
</dbReference>
<sequence length="1935" mass="202009">MGLRRVDLVGKQVEARQVTDVLLVAAVDGFVTALNCTDGGGYNVMWVKRIGSTPLVKLAGAVTEASPGRRGSPRASTERFLPGADGSVFLAQANAGDRDGDAADAPRPTFTRLPYLPHDVARSGEPARILQGAVFRSDFITSTTTLDLATGAVLSSTASDAHLGASAPFAAAGPAPVRAGPSVLFSRVDKTVHVSGSHSSADNWNLTLASIELPGIIPSAFAPLRRPGREPSGFLDAPDGSPRGPQPKELQLFATLQGELMGRFGDSGPANFSRHFHAPIHSVYRVRDASPGLGSDPPRLQVEKVPFSLEWPQATKLSLERQSQGEGTAFIATLEDGSSIAYPDRFWSAGMSQLAIAAALAGEDSLDASGSGSDAEGSLLRVVDSPTGHSVASRDLCDSEESKRLWDADGQRDRALCRRVTATSQTQLGTPPLEPVAAPFSAAEAFLRPGLDVRGPEARGGARGDPSGSEAALPHGFVLYQVQALNRPWMEALRARLPEPVMTTDAAGVLFISSSSALASVASHSWPVPRGGVSHGALSSMDPYLDAGLSELSRTMGALPVAGGRLAIEAPPMGPLAPGGPPAPGNGSLRPPFGEGGASRRGPSLDSDAVSIQLGRFASLDGGAAILFLMGMLLLGATVLAFLASRLRGSPAQSPGDLASPALSPAPSGGEFALSPMSSQPTHAGLAEDPRSGRGLGPPATRVVDGQEYEEVTPDLLVSKKCLGKGSQGTYVFDGMFKGRPVAVKRMVQESFEARAQNEVKLLIGSNHLPNVVQYYDCVTRSSFIYLVLERCDLSLGSAVMKTFRARKARAAQLEKIVDGLAQLHGAKIVHRDVKPHNILLIHRAVPTPRPSRRFDRDSSSLSGAAASGQSPPLTPQTSRRRGSHLSPAASAESFVARDPYASECADFGDWVPKISDMGLGKLLADGASSFGDVSTRLHRGRAALASAHGDEDSSSSFELAVGAAGRASSGPGVPGTEGWQAPEAVESNRRLLETMHAHHPTTTLSAYAAAGAAGSDDAAAADALAEGPRHTRSMDVWSLGCVLYFVIDAGNHPFGYGLDQKELIVQGQPDLSRIATSMPEACDLLQSMLARDPERRPHALEVLSHPFFWSDTDRIGFFRELSDRLQLESDDSAVFRALKVLSPDVFGHEGWCSKLPGAFVDGGDPSARQYDPQSLRDCFRLVRNRASHFLELPASVRKLVPGTDASALVPFLANKVRLPGLFLAGVHVAMAFFADEPAFARFGLKAWADTPPGRASVAALLSRIGTYAPLRRLVAAGCSEDKRPLAWAVLLGVLDTDPSTWDAAVKRKLENYQSFVAETVTAPFMDAKALGAAVGTLLHQAIKLEDASVGKKSPSAGTGTAAGDDDDDADADADDLDTGDGAGGAGATPLPEGGAVSPASPAAATSPPGDSLGDDPASAAAASAAPAAAAEDSASGATAARDSGSQQVPALTHPLMDLPSAPVAAAAAASPTPSGPAAPSPGGRAASAAEDVDILRDDVRKDVVRTHGSLSFFQRRASVERMCRLLYVYGRLNSGIKYVQGMNELMAPIFWVCCNSPLPGAVAARARGEEWTPIGPCPRRGDGESPSEAVEVTAQEALAFFIFSNLMLETMDLYTKRLDNSKAGINTIIVKFGTTLRRADPKLHAHLHELGIDPRFFGYRWFTTLLAREFELPDTLRLWDTLLADPKRFGQLFYSCVAMVYCLRKKLLACDFSRTLMTLQEYGEQMVDVERIIDTAAKIRVWDTREGSGVTLVKGVPTHPDDDAIVAALGEAGVVPGTGGSGGTGTRRSSAASTSSTSSLSLLGAATGRMFGLARGLAQTGARRLSAALSAPVPAAAVLAQPADQAPAAAPAQAASSPARASRSSRPARGPGTMVVTPIDEGAGDDDEEGTGESAEDALCATPSEDAGGAHNPFATPPPSPSPLDQPSGAAPPS</sequence>
<reference evidence="12 13" key="1">
    <citation type="submission" date="2019-07" db="EMBL/GenBank/DDBJ databases">
        <title>Genomes of Cafeteria roenbergensis.</title>
        <authorList>
            <person name="Fischer M.G."/>
            <person name="Hackl T."/>
            <person name="Roman M."/>
        </authorList>
    </citation>
    <scope>NUCLEOTIDE SEQUENCE [LARGE SCALE GENOMIC DNA]</scope>
    <source>
        <strain evidence="12 13">Cflag</strain>
    </source>
</reference>
<dbReference type="InterPro" id="IPR011009">
    <property type="entry name" value="Kinase-like_dom_sf"/>
</dbReference>
<dbReference type="SUPFAM" id="SSF56112">
    <property type="entry name" value="Protein kinase-like (PK-like)"/>
    <property type="match status" value="1"/>
</dbReference>
<evidence type="ECO:0000313" key="13">
    <source>
        <dbReference type="Proteomes" id="UP000325113"/>
    </source>
</evidence>
<dbReference type="Gene3D" id="1.10.510.10">
    <property type="entry name" value="Transferase(Phosphotransferase) domain 1"/>
    <property type="match status" value="1"/>
</dbReference>
<feature type="domain" description="KEN" evidence="11">
    <location>
        <begin position="1112"/>
        <end position="1246"/>
    </location>
</feature>
<evidence type="ECO:0000256" key="8">
    <source>
        <dbReference type="SAM" id="MobiDB-lite"/>
    </source>
</evidence>
<dbReference type="SMART" id="SM00164">
    <property type="entry name" value="TBC"/>
    <property type="match status" value="1"/>
</dbReference>
<keyword evidence="5" id="KW-0547">Nucleotide-binding</keyword>
<dbReference type="PANTHER" id="PTHR13954">
    <property type="entry name" value="IRE1-RELATED"/>
    <property type="match status" value="1"/>
</dbReference>
<evidence type="ECO:0000256" key="7">
    <source>
        <dbReference type="ARBA" id="ARBA00022840"/>
    </source>
</evidence>
<dbReference type="InterPro" id="IPR000195">
    <property type="entry name" value="Rab-GAP-TBC_dom"/>
</dbReference>
<evidence type="ECO:0000259" key="10">
    <source>
        <dbReference type="PROSITE" id="PS50086"/>
    </source>
</evidence>
<feature type="domain" description="Protein kinase" evidence="9">
    <location>
        <begin position="717"/>
        <end position="1109"/>
    </location>
</feature>
<dbReference type="Pfam" id="PF00566">
    <property type="entry name" value="RabGAP-TBC"/>
    <property type="match status" value="1"/>
</dbReference>
<feature type="compositionally biased region" description="Pro residues" evidence="8">
    <location>
        <begin position="572"/>
        <end position="584"/>
    </location>
</feature>
<feature type="compositionally biased region" description="Low complexity" evidence="8">
    <location>
        <begin position="1388"/>
        <end position="1410"/>
    </location>
</feature>
<evidence type="ECO:0000256" key="3">
    <source>
        <dbReference type="ARBA" id="ARBA00022679"/>
    </source>
</evidence>
<dbReference type="GO" id="GO:1990604">
    <property type="term" value="C:IRE1-TRAF2-ASK1 complex"/>
    <property type="evidence" value="ECO:0007669"/>
    <property type="project" value="TreeGrafter"/>
</dbReference>
<dbReference type="GO" id="GO:0036498">
    <property type="term" value="P:IRE1-mediated unfolded protein response"/>
    <property type="evidence" value="ECO:0007669"/>
    <property type="project" value="TreeGrafter"/>
</dbReference>
<evidence type="ECO:0000256" key="2">
    <source>
        <dbReference type="ARBA" id="ARBA00022527"/>
    </source>
</evidence>
<dbReference type="GO" id="GO:0006397">
    <property type="term" value="P:mRNA processing"/>
    <property type="evidence" value="ECO:0007669"/>
    <property type="project" value="InterPro"/>
</dbReference>
<feature type="region of interest" description="Disordered" evidence="8">
    <location>
        <begin position="1849"/>
        <end position="1935"/>
    </location>
</feature>
<keyword evidence="6" id="KW-0418">Kinase</keyword>
<feature type="compositionally biased region" description="Low complexity" evidence="8">
    <location>
        <begin position="1464"/>
        <end position="1473"/>
    </location>
</feature>
<keyword evidence="3" id="KW-0808">Transferase</keyword>
<dbReference type="GO" id="GO:0005524">
    <property type="term" value="F:ATP binding"/>
    <property type="evidence" value="ECO:0007669"/>
    <property type="project" value="UniProtKB-KW"/>
</dbReference>
<feature type="compositionally biased region" description="Low complexity" evidence="8">
    <location>
        <begin position="860"/>
        <end position="872"/>
    </location>
</feature>
<dbReference type="InterPro" id="IPR010513">
    <property type="entry name" value="KEN_dom"/>
</dbReference>
<dbReference type="Gene3D" id="1.10.8.270">
    <property type="entry name" value="putative rabgap domain of human tbc1 domain family member 14 like domains"/>
    <property type="match status" value="1"/>
</dbReference>
<dbReference type="InterPro" id="IPR038357">
    <property type="entry name" value="KEN_sf"/>
</dbReference>
<dbReference type="InterPro" id="IPR008271">
    <property type="entry name" value="Ser/Thr_kinase_AS"/>
</dbReference>
<dbReference type="GO" id="GO:0051082">
    <property type="term" value="F:unfolded protein binding"/>
    <property type="evidence" value="ECO:0007669"/>
    <property type="project" value="TreeGrafter"/>
</dbReference>
<feature type="compositionally biased region" description="Low complexity" evidence="8">
    <location>
        <begin position="1787"/>
        <end position="1799"/>
    </location>
</feature>
<feature type="region of interest" description="Disordered" evidence="8">
    <location>
        <begin position="1777"/>
        <end position="1799"/>
    </location>
</feature>
<dbReference type="InterPro" id="IPR035969">
    <property type="entry name" value="Rab-GAP_TBC_sf"/>
</dbReference>
<dbReference type="SUPFAM" id="SSF47923">
    <property type="entry name" value="Ypt/Rab-GAP domain of gyp1p"/>
    <property type="match status" value="2"/>
</dbReference>
<feature type="region of interest" description="Disordered" evidence="8">
    <location>
        <begin position="651"/>
        <end position="702"/>
    </location>
</feature>
<feature type="compositionally biased region" description="Pro residues" evidence="8">
    <location>
        <begin position="1916"/>
        <end position="1935"/>
    </location>
</feature>
<evidence type="ECO:0000256" key="6">
    <source>
        <dbReference type="ARBA" id="ARBA00022777"/>
    </source>
</evidence>
<dbReference type="PANTHER" id="PTHR13954:SF6">
    <property type="entry name" value="NON-SPECIFIC SERINE_THREONINE PROTEIN KINASE"/>
    <property type="match status" value="1"/>
</dbReference>
<dbReference type="GO" id="GO:0004674">
    <property type="term" value="F:protein serine/threonine kinase activity"/>
    <property type="evidence" value="ECO:0007669"/>
    <property type="project" value="UniProtKB-KW"/>
</dbReference>
<dbReference type="InterPro" id="IPR045133">
    <property type="entry name" value="IRE1/2-like"/>
</dbReference>
<dbReference type="PROSITE" id="PS50086">
    <property type="entry name" value="TBC_RABGAP"/>
    <property type="match status" value="1"/>
</dbReference>
<gene>
    <name evidence="12" type="ORF">FNF31_06565</name>
</gene>
<feature type="region of interest" description="Disordered" evidence="8">
    <location>
        <begin position="1349"/>
        <end position="1448"/>
    </location>
</feature>
<evidence type="ECO:0000256" key="1">
    <source>
        <dbReference type="ARBA" id="ARBA00012513"/>
    </source>
</evidence>
<evidence type="ECO:0000256" key="4">
    <source>
        <dbReference type="ARBA" id="ARBA00022729"/>
    </source>
</evidence>
<proteinExistence type="predicted"/>
<feature type="compositionally biased region" description="Low complexity" evidence="8">
    <location>
        <begin position="1849"/>
        <end position="1870"/>
    </location>
</feature>
<feature type="region of interest" description="Disordered" evidence="8">
    <location>
        <begin position="850"/>
        <end position="893"/>
    </location>
</feature>
<dbReference type="SMART" id="SM00220">
    <property type="entry name" value="S_TKc"/>
    <property type="match status" value="1"/>
</dbReference>
<comment type="caution">
    <text evidence="12">The sequence shown here is derived from an EMBL/GenBank/DDBJ whole genome shotgun (WGS) entry which is preliminary data.</text>
</comment>
<dbReference type="InterPro" id="IPR000719">
    <property type="entry name" value="Prot_kinase_dom"/>
</dbReference>
<evidence type="ECO:0000256" key="5">
    <source>
        <dbReference type="ARBA" id="ARBA00022741"/>
    </source>
</evidence>
<accession>A0A5A8CJ41</accession>
<protein>
    <recommendedName>
        <fullName evidence="1">non-specific serine/threonine protein kinase</fullName>
        <ecNumber evidence="1">2.7.11.1</ecNumber>
    </recommendedName>
</protein>
<feature type="compositionally biased region" description="Low complexity" evidence="8">
    <location>
        <begin position="1418"/>
        <end position="1441"/>
    </location>
</feature>
<dbReference type="Pfam" id="PF00069">
    <property type="entry name" value="Pkinase"/>
    <property type="match status" value="2"/>
</dbReference>